<evidence type="ECO:0000313" key="12">
    <source>
        <dbReference type="EMBL" id="GAA0915372.1"/>
    </source>
</evidence>
<dbReference type="CDD" id="cd17321">
    <property type="entry name" value="MFS_MMR_MDR_like"/>
    <property type="match status" value="1"/>
</dbReference>
<feature type="transmembrane region" description="Helical" evidence="10">
    <location>
        <begin position="78"/>
        <end position="97"/>
    </location>
</feature>
<feature type="domain" description="Major facilitator superfamily (MFS) profile" evidence="11">
    <location>
        <begin position="12"/>
        <end position="452"/>
    </location>
</feature>
<keyword evidence="6 10" id="KW-1133">Transmembrane helix</keyword>
<dbReference type="InterPro" id="IPR011701">
    <property type="entry name" value="MFS"/>
</dbReference>
<sequence>MAFVSGIGSLVPLLAVCAGYFMVILDVTVINVAVPVIGRELSASLTGIQWITDGYTLVFAGFLLSGGALGDRLGNRRIFCTGVVVFTMSSAACAFAPSAPFLVAARVAEGLGAALIVPGSLALLQQAYPAPAARSRAFGVWGSVAGIAASAGPLLGGLLVSTVGWRWVFLINLPVGVACLVLTLRRVAPSDRLTTRPLDWPAQCSVVAAVALLTAALNEAGRRGWSDPAVLAGVGLSVLAATAFMVRERLARFPALPTSLLRSRALGGGAVIGLLFNFGFYGMVFTASLDFQHQRGYSALVTGLALFPAVAMTMFASILSGRLARTTGDRPLVCTGMLLAALGLAGWVAAGAEPAYPLLVVPMMAAGFGTSFALTGSASTVMGAAPPAYSGTASALFNTTRQLGSATGVALGGTLLATAADYGEGLRTSMAIGALAYLTAAALAWFCVPPTSRNVAPDAERPTRAERSTRSLPPPHRLTTRLPRRSHSEARGRGPAVPRAGVHRRVRARRRRPSPRPRPRGAGRGRASPPPRRPHRRSGWVRHRCRPRPA</sequence>
<feature type="transmembrane region" description="Helical" evidence="10">
    <location>
        <begin position="429"/>
        <end position="448"/>
    </location>
</feature>
<dbReference type="InterPro" id="IPR004638">
    <property type="entry name" value="EmrB-like"/>
</dbReference>
<feature type="transmembrane region" description="Helical" evidence="10">
    <location>
        <begin position="136"/>
        <end position="155"/>
    </location>
</feature>
<dbReference type="EMBL" id="BAAAID010000001">
    <property type="protein sequence ID" value="GAA0915372.1"/>
    <property type="molecule type" value="Genomic_DNA"/>
</dbReference>
<name>A0ABP3Z519_9ACTN</name>
<evidence type="ECO:0000256" key="9">
    <source>
        <dbReference type="SAM" id="MobiDB-lite"/>
    </source>
</evidence>
<evidence type="ECO:0000256" key="8">
    <source>
        <dbReference type="ARBA" id="ARBA00023251"/>
    </source>
</evidence>
<feature type="compositionally biased region" description="Basic residues" evidence="9">
    <location>
        <begin position="501"/>
        <end position="523"/>
    </location>
</feature>
<evidence type="ECO:0000256" key="10">
    <source>
        <dbReference type="SAM" id="Phobius"/>
    </source>
</evidence>
<feature type="transmembrane region" description="Helical" evidence="10">
    <location>
        <begin position="297"/>
        <end position="319"/>
    </location>
</feature>
<feature type="transmembrane region" description="Helical" evidence="10">
    <location>
        <begin position="266"/>
        <end position="285"/>
    </location>
</feature>
<keyword evidence="5 10" id="KW-0812">Transmembrane</keyword>
<protein>
    <submittedName>
        <fullName evidence="12">MFS transporter</fullName>
    </submittedName>
</protein>
<evidence type="ECO:0000259" key="11">
    <source>
        <dbReference type="PROSITE" id="PS50850"/>
    </source>
</evidence>
<keyword evidence="4" id="KW-1003">Cell membrane</keyword>
<gene>
    <name evidence="12" type="ORF">GCM10009575_002590</name>
</gene>
<dbReference type="Pfam" id="PF07690">
    <property type="entry name" value="MFS_1"/>
    <property type="match status" value="1"/>
</dbReference>
<evidence type="ECO:0000256" key="6">
    <source>
        <dbReference type="ARBA" id="ARBA00022989"/>
    </source>
</evidence>
<reference evidence="13" key="1">
    <citation type="journal article" date="2019" name="Int. J. Syst. Evol. Microbiol.">
        <title>The Global Catalogue of Microorganisms (GCM) 10K type strain sequencing project: providing services to taxonomists for standard genome sequencing and annotation.</title>
        <authorList>
            <consortium name="The Broad Institute Genomics Platform"/>
            <consortium name="The Broad Institute Genome Sequencing Center for Infectious Disease"/>
            <person name="Wu L."/>
            <person name="Ma J."/>
        </authorList>
    </citation>
    <scope>NUCLEOTIDE SEQUENCE [LARGE SCALE GENOMIC DNA]</scope>
    <source>
        <strain evidence="13">JCM 11444</strain>
    </source>
</reference>
<dbReference type="Proteomes" id="UP001500418">
    <property type="component" value="Unassembled WGS sequence"/>
</dbReference>
<feature type="transmembrane region" description="Helical" evidence="10">
    <location>
        <begin position="54"/>
        <end position="71"/>
    </location>
</feature>
<keyword evidence="3" id="KW-0813">Transport</keyword>
<evidence type="ECO:0000313" key="13">
    <source>
        <dbReference type="Proteomes" id="UP001500418"/>
    </source>
</evidence>
<feature type="transmembrane region" description="Helical" evidence="10">
    <location>
        <begin position="331"/>
        <end position="350"/>
    </location>
</feature>
<feature type="region of interest" description="Disordered" evidence="9">
    <location>
        <begin position="453"/>
        <end position="550"/>
    </location>
</feature>
<dbReference type="Gene3D" id="1.20.1250.20">
    <property type="entry name" value="MFS general substrate transporter like domains"/>
    <property type="match status" value="1"/>
</dbReference>
<feature type="compositionally biased region" description="Basic and acidic residues" evidence="9">
    <location>
        <begin position="458"/>
        <end position="469"/>
    </location>
</feature>
<evidence type="ECO:0000256" key="5">
    <source>
        <dbReference type="ARBA" id="ARBA00022692"/>
    </source>
</evidence>
<dbReference type="NCBIfam" id="TIGR00711">
    <property type="entry name" value="efflux_EmrB"/>
    <property type="match status" value="1"/>
</dbReference>
<comment type="caution">
    <text evidence="12">The sequence shown here is derived from an EMBL/GenBank/DDBJ whole genome shotgun (WGS) entry which is preliminary data.</text>
</comment>
<evidence type="ECO:0000256" key="1">
    <source>
        <dbReference type="ARBA" id="ARBA00004651"/>
    </source>
</evidence>
<dbReference type="PRINTS" id="PR01036">
    <property type="entry name" value="TCRTETB"/>
</dbReference>
<evidence type="ECO:0000256" key="4">
    <source>
        <dbReference type="ARBA" id="ARBA00022475"/>
    </source>
</evidence>
<evidence type="ECO:0000256" key="3">
    <source>
        <dbReference type="ARBA" id="ARBA00022448"/>
    </source>
</evidence>
<dbReference type="PANTHER" id="PTHR42718:SF9">
    <property type="entry name" value="MAJOR FACILITATOR SUPERFAMILY MULTIDRUG TRANSPORTER MFSC"/>
    <property type="match status" value="1"/>
</dbReference>
<keyword evidence="8" id="KW-0046">Antibiotic resistance</keyword>
<proteinExistence type="inferred from homology"/>
<keyword evidence="13" id="KW-1185">Reference proteome</keyword>
<feature type="transmembrane region" description="Helical" evidence="10">
    <location>
        <begin position="356"/>
        <end position="382"/>
    </location>
</feature>
<comment type="subcellular location">
    <subcellularLocation>
        <location evidence="1">Cell membrane</location>
        <topology evidence="1">Multi-pass membrane protein</topology>
    </subcellularLocation>
</comment>
<keyword evidence="7 10" id="KW-0472">Membrane</keyword>
<feature type="transmembrane region" description="Helical" evidence="10">
    <location>
        <begin position="167"/>
        <end position="188"/>
    </location>
</feature>
<organism evidence="12 13">
    <name type="scientific">Streptomyces rhizosphaericus</name>
    <dbReference type="NCBI Taxonomy" id="114699"/>
    <lineage>
        <taxon>Bacteria</taxon>
        <taxon>Bacillati</taxon>
        <taxon>Actinomycetota</taxon>
        <taxon>Actinomycetes</taxon>
        <taxon>Kitasatosporales</taxon>
        <taxon>Streptomycetaceae</taxon>
        <taxon>Streptomyces</taxon>
        <taxon>Streptomyces violaceusniger group</taxon>
    </lineage>
</organism>
<comment type="similarity">
    <text evidence="2">Belongs to the major facilitator superfamily. EmrB family.</text>
</comment>
<feature type="transmembrane region" description="Helical" evidence="10">
    <location>
        <begin position="12"/>
        <end position="34"/>
    </location>
</feature>
<feature type="transmembrane region" description="Helical" evidence="10">
    <location>
        <begin position="229"/>
        <end position="246"/>
    </location>
</feature>
<evidence type="ECO:0000256" key="2">
    <source>
        <dbReference type="ARBA" id="ARBA00008537"/>
    </source>
</evidence>
<feature type="transmembrane region" description="Helical" evidence="10">
    <location>
        <begin position="403"/>
        <end position="423"/>
    </location>
</feature>
<dbReference type="SUPFAM" id="SSF103473">
    <property type="entry name" value="MFS general substrate transporter"/>
    <property type="match status" value="1"/>
</dbReference>
<dbReference type="Gene3D" id="1.20.1720.10">
    <property type="entry name" value="Multidrug resistance protein D"/>
    <property type="match status" value="1"/>
</dbReference>
<accession>A0ABP3Z519</accession>
<dbReference type="PROSITE" id="PS50850">
    <property type="entry name" value="MFS"/>
    <property type="match status" value="1"/>
</dbReference>
<dbReference type="InterPro" id="IPR020846">
    <property type="entry name" value="MFS_dom"/>
</dbReference>
<dbReference type="PANTHER" id="PTHR42718">
    <property type="entry name" value="MAJOR FACILITATOR SUPERFAMILY MULTIDRUG TRANSPORTER MFSC"/>
    <property type="match status" value="1"/>
</dbReference>
<evidence type="ECO:0000256" key="7">
    <source>
        <dbReference type="ARBA" id="ARBA00023136"/>
    </source>
</evidence>
<feature type="compositionally biased region" description="Basic residues" evidence="9">
    <location>
        <begin position="532"/>
        <end position="550"/>
    </location>
</feature>
<dbReference type="InterPro" id="IPR036259">
    <property type="entry name" value="MFS_trans_sf"/>
</dbReference>